<dbReference type="SUPFAM" id="SSF53041">
    <property type="entry name" value="Resolvase-like"/>
    <property type="match status" value="1"/>
</dbReference>
<dbReference type="InterPro" id="IPR011109">
    <property type="entry name" value="DNA_bind_recombinase_dom"/>
</dbReference>
<dbReference type="PROSITE" id="PS51737">
    <property type="entry name" value="RECOMBINASE_DNA_BIND"/>
    <property type="match status" value="1"/>
</dbReference>
<dbReference type="InterPro" id="IPR006119">
    <property type="entry name" value="Resolv_N"/>
</dbReference>
<dbReference type="PANTHER" id="PTHR30461">
    <property type="entry name" value="DNA-INVERTASE FROM LAMBDOID PROPHAGE"/>
    <property type="match status" value="1"/>
</dbReference>
<evidence type="ECO:0000259" key="3">
    <source>
        <dbReference type="PROSITE" id="PS51737"/>
    </source>
</evidence>
<accession>A0AB39UZI8</accession>
<organism evidence="4">
    <name type="scientific">Thermohahella caldifontis</name>
    <dbReference type="NCBI Taxonomy" id="3142973"/>
    <lineage>
        <taxon>Bacteria</taxon>
        <taxon>Pseudomonadati</taxon>
        <taxon>Pseudomonadota</taxon>
        <taxon>Gammaproteobacteria</taxon>
        <taxon>Oceanospirillales</taxon>
        <taxon>Hahellaceae</taxon>
        <taxon>Thermohahella</taxon>
    </lineage>
</organism>
<evidence type="ECO:0000259" key="2">
    <source>
        <dbReference type="PROSITE" id="PS51736"/>
    </source>
</evidence>
<dbReference type="EMBL" id="CP154858">
    <property type="protein sequence ID" value="XDT73679.1"/>
    <property type="molecule type" value="Genomic_DNA"/>
</dbReference>
<feature type="domain" description="Resolvase/invertase-type recombinase catalytic" evidence="2">
    <location>
        <begin position="9"/>
        <end position="161"/>
    </location>
</feature>
<feature type="compositionally biased region" description="Low complexity" evidence="1">
    <location>
        <begin position="279"/>
        <end position="289"/>
    </location>
</feature>
<sequence length="307" mass="35070">MAGKTKCVRCVVYTRKSSEEGLEQEFNSLDAQREAGEAYIRSQKHEGWVLLPDRYDDGGYSGGSMDRPGLRRLLDDVKTDKIDVVVVYKVDRLSRSLGDFAQIIDLFDKHGVSFVSVTQQFNTTTSMGRLTLNILLSFAQFEREVTGERIRDKIALSKKKGMWMGGHVPLGYDVANRKLVPNELEAALVRRIFNRFVRLGSTTLLCKELNEQGFRTKRRRGRDGRMNNGFPFTKTTIYKILKNRLYLGEIRHKDKWYPGNTRPSSTRTCGTRPRRSWRRTAAGAPPTAGARRRRRSRGCSTAPTARR</sequence>
<dbReference type="PROSITE" id="PS51736">
    <property type="entry name" value="RECOMBINASES_3"/>
    <property type="match status" value="1"/>
</dbReference>
<feature type="compositionally biased region" description="Low complexity" evidence="1">
    <location>
        <begin position="298"/>
        <end position="307"/>
    </location>
</feature>
<dbReference type="CDD" id="cd03768">
    <property type="entry name" value="SR_ResInv"/>
    <property type="match status" value="1"/>
</dbReference>
<dbReference type="InterPro" id="IPR036162">
    <property type="entry name" value="Resolvase-like_N_sf"/>
</dbReference>
<dbReference type="GO" id="GO:0003677">
    <property type="term" value="F:DNA binding"/>
    <property type="evidence" value="ECO:0007669"/>
    <property type="project" value="InterPro"/>
</dbReference>
<proteinExistence type="predicted"/>
<reference evidence="4" key="1">
    <citation type="submission" date="2024-05" db="EMBL/GenBank/DDBJ databases">
        <title>Genome sequencing of novel strain.</title>
        <authorList>
            <person name="Ganbat D."/>
            <person name="Ganbat S."/>
            <person name="Lee S.-J."/>
        </authorList>
    </citation>
    <scope>NUCLEOTIDE SEQUENCE</scope>
    <source>
        <strain evidence="4">SMD15-11</strain>
    </source>
</reference>
<feature type="domain" description="Recombinase" evidence="3">
    <location>
        <begin position="169"/>
        <end position="279"/>
    </location>
</feature>
<dbReference type="RefSeq" id="WP_369602662.1">
    <property type="nucleotide sequence ID" value="NZ_CP154858.1"/>
</dbReference>
<dbReference type="KEGG" id="tcd:AAIA72_06845"/>
<dbReference type="Gene3D" id="3.90.1750.20">
    <property type="entry name" value="Putative Large Serine Recombinase, Chain B, Domain 2"/>
    <property type="match status" value="1"/>
</dbReference>
<dbReference type="InterPro" id="IPR038109">
    <property type="entry name" value="DNA_bind_recomb_sf"/>
</dbReference>
<dbReference type="Pfam" id="PF07508">
    <property type="entry name" value="Recombinase"/>
    <property type="match status" value="1"/>
</dbReference>
<dbReference type="GO" id="GO:0000150">
    <property type="term" value="F:DNA strand exchange activity"/>
    <property type="evidence" value="ECO:0007669"/>
    <property type="project" value="InterPro"/>
</dbReference>
<dbReference type="Gene3D" id="3.40.50.1390">
    <property type="entry name" value="Resolvase, N-terminal catalytic domain"/>
    <property type="match status" value="1"/>
</dbReference>
<dbReference type="InterPro" id="IPR050639">
    <property type="entry name" value="SSR_resolvase"/>
</dbReference>
<protein>
    <submittedName>
        <fullName evidence="4">Recombinase family protein</fullName>
    </submittedName>
</protein>
<evidence type="ECO:0000256" key="1">
    <source>
        <dbReference type="SAM" id="MobiDB-lite"/>
    </source>
</evidence>
<evidence type="ECO:0000313" key="4">
    <source>
        <dbReference type="EMBL" id="XDT73679.1"/>
    </source>
</evidence>
<gene>
    <name evidence="4" type="ORF">AAIA72_06845</name>
</gene>
<dbReference type="Pfam" id="PF00239">
    <property type="entry name" value="Resolvase"/>
    <property type="match status" value="1"/>
</dbReference>
<dbReference type="AlphaFoldDB" id="A0AB39UZI8"/>
<feature type="region of interest" description="Disordered" evidence="1">
    <location>
        <begin position="256"/>
        <end position="307"/>
    </location>
</feature>
<name>A0AB39UZI8_9GAMM</name>
<dbReference type="SMART" id="SM00857">
    <property type="entry name" value="Resolvase"/>
    <property type="match status" value="1"/>
</dbReference>
<dbReference type="PANTHER" id="PTHR30461:SF23">
    <property type="entry name" value="DNA RECOMBINASE-RELATED"/>
    <property type="match status" value="1"/>
</dbReference>